<accession>A0A8J3PP93</accession>
<proteinExistence type="predicted"/>
<sequence>MPRSRPLLAPRPARDGGFTLAEVVVSIAVVTVVMAALTTYFVRTMTVTNQQRAMQVAVQLAADGSELVRAIKGDQLANGRDECSAGKACGAPVAGLDLRSPWRRWDYVAAGAQPTLKFQDTPQVNGVTYNRYWYLVKCWQAANSGTCGSSTSDVEFFRVIIAVTWRDSHCQGRTCAYTTATLVSTASGEPLYPESP</sequence>
<dbReference type="Proteomes" id="UP000653674">
    <property type="component" value="Unassembled WGS sequence"/>
</dbReference>
<evidence type="ECO:0000256" key="1">
    <source>
        <dbReference type="SAM" id="Phobius"/>
    </source>
</evidence>
<dbReference type="AlphaFoldDB" id="A0A8J3PP93"/>
<keyword evidence="1" id="KW-0472">Membrane</keyword>
<dbReference type="EMBL" id="BONU01000045">
    <property type="protein sequence ID" value="GIG76144.1"/>
    <property type="molecule type" value="Genomic_DNA"/>
</dbReference>
<dbReference type="InterPro" id="IPR012902">
    <property type="entry name" value="N_methyl_site"/>
</dbReference>
<comment type="caution">
    <text evidence="2">The sequence shown here is derived from an EMBL/GenBank/DDBJ whole genome shotgun (WGS) entry which is preliminary data.</text>
</comment>
<dbReference type="NCBIfam" id="TIGR02532">
    <property type="entry name" value="IV_pilin_GFxxxE"/>
    <property type="match status" value="1"/>
</dbReference>
<protein>
    <recommendedName>
        <fullName evidence="4">Prepilin-type N-terminal cleavage/methylation domain-containing protein</fullName>
    </recommendedName>
</protein>
<dbReference type="Pfam" id="PF07963">
    <property type="entry name" value="N_methyl"/>
    <property type="match status" value="1"/>
</dbReference>
<name>A0A8J3PP93_9ACTN</name>
<keyword evidence="3" id="KW-1185">Reference proteome</keyword>
<keyword evidence="1" id="KW-1133">Transmembrane helix</keyword>
<evidence type="ECO:0000313" key="2">
    <source>
        <dbReference type="EMBL" id="GIG76144.1"/>
    </source>
</evidence>
<keyword evidence="1" id="KW-0812">Transmembrane</keyword>
<organism evidence="2 3">
    <name type="scientific">Planosporangium flavigriseum</name>
    <dbReference type="NCBI Taxonomy" id="373681"/>
    <lineage>
        <taxon>Bacteria</taxon>
        <taxon>Bacillati</taxon>
        <taxon>Actinomycetota</taxon>
        <taxon>Actinomycetes</taxon>
        <taxon>Micromonosporales</taxon>
        <taxon>Micromonosporaceae</taxon>
        <taxon>Planosporangium</taxon>
    </lineage>
</organism>
<evidence type="ECO:0000313" key="3">
    <source>
        <dbReference type="Proteomes" id="UP000653674"/>
    </source>
</evidence>
<dbReference type="RefSeq" id="WP_168079339.1">
    <property type="nucleotide sequence ID" value="NZ_BAAAQJ010000004.1"/>
</dbReference>
<feature type="transmembrane region" description="Helical" evidence="1">
    <location>
        <begin position="20"/>
        <end position="42"/>
    </location>
</feature>
<evidence type="ECO:0008006" key="4">
    <source>
        <dbReference type="Google" id="ProtNLM"/>
    </source>
</evidence>
<reference evidence="2" key="1">
    <citation type="submission" date="2021-01" db="EMBL/GenBank/DDBJ databases">
        <title>Whole genome shotgun sequence of Planosporangium flavigriseum NBRC 105377.</title>
        <authorList>
            <person name="Komaki H."/>
            <person name="Tamura T."/>
        </authorList>
    </citation>
    <scope>NUCLEOTIDE SEQUENCE</scope>
    <source>
        <strain evidence="2">NBRC 105377</strain>
    </source>
</reference>
<gene>
    <name evidence="2" type="ORF">Pfl04_45480</name>
</gene>